<gene>
    <name evidence="1" type="ORF">HanXRQr2_Chr01g0027491</name>
</gene>
<organism evidence="1 2">
    <name type="scientific">Helianthus annuus</name>
    <name type="common">Common sunflower</name>
    <dbReference type="NCBI Taxonomy" id="4232"/>
    <lineage>
        <taxon>Eukaryota</taxon>
        <taxon>Viridiplantae</taxon>
        <taxon>Streptophyta</taxon>
        <taxon>Embryophyta</taxon>
        <taxon>Tracheophyta</taxon>
        <taxon>Spermatophyta</taxon>
        <taxon>Magnoliopsida</taxon>
        <taxon>eudicotyledons</taxon>
        <taxon>Gunneridae</taxon>
        <taxon>Pentapetalae</taxon>
        <taxon>asterids</taxon>
        <taxon>campanulids</taxon>
        <taxon>Asterales</taxon>
        <taxon>Asteraceae</taxon>
        <taxon>Asteroideae</taxon>
        <taxon>Heliantheae alliance</taxon>
        <taxon>Heliantheae</taxon>
        <taxon>Helianthus</taxon>
    </lineage>
</organism>
<protein>
    <submittedName>
        <fullName evidence="1">Nucleic acid-binding protein</fullName>
    </submittedName>
</protein>
<dbReference type="AlphaFoldDB" id="A0A9K3JXG9"/>
<dbReference type="Gramene" id="mRNA:HanXRQr2_Chr01g0027491">
    <property type="protein sequence ID" value="mRNA:HanXRQr2_Chr01g0027491"/>
    <property type="gene ID" value="HanXRQr2_Chr01g0027491"/>
</dbReference>
<proteinExistence type="predicted"/>
<keyword evidence="2" id="KW-1185">Reference proteome</keyword>
<reference evidence="1" key="2">
    <citation type="submission" date="2020-06" db="EMBL/GenBank/DDBJ databases">
        <title>Helianthus annuus Genome sequencing and assembly Release 2.</title>
        <authorList>
            <person name="Gouzy J."/>
            <person name="Langlade N."/>
            <person name="Munos S."/>
        </authorList>
    </citation>
    <scope>NUCLEOTIDE SEQUENCE</scope>
    <source>
        <tissue evidence="1">Leaves</tissue>
    </source>
</reference>
<dbReference type="SUPFAM" id="SSF50249">
    <property type="entry name" value="Nucleic acid-binding proteins"/>
    <property type="match status" value="1"/>
</dbReference>
<dbReference type="InterPro" id="IPR012340">
    <property type="entry name" value="NA-bd_OB-fold"/>
</dbReference>
<comment type="caution">
    <text evidence="1">The sequence shown here is derived from an EMBL/GenBank/DDBJ whole genome shotgun (WGS) entry which is preliminary data.</text>
</comment>
<dbReference type="Proteomes" id="UP000215914">
    <property type="component" value="Unassembled WGS sequence"/>
</dbReference>
<accession>A0A9K3JXG9</accession>
<evidence type="ECO:0000313" key="1">
    <source>
        <dbReference type="EMBL" id="KAF5822520.1"/>
    </source>
</evidence>
<reference evidence="1" key="1">
    <citation type="journal article" date="2017" name="Nature">
        <title>The sunflower genome provides insights into oil metabolism, flowering and Asterid evolution.</title>
        <authorList>
            <person name="Badouin H."/>
            <person name="Gouzy J."/>
            <person name="Grassa C.J."/>
            <person name="Murat F."/>
            <person name="Staton S.E."/>
            <person name="Cottret L."/>
            <person name="Lelandais-Briere C."/>
            <person name="Owens G.L."/>
            <person name="Carrere S."/>
            <person name="Mayjonade B."/>
            <person name="Legrand L."/>
            <person name="Gill N."/>
            <person name="Kane N.C."/>
            <person name="Bowers J.E."/>
            <person name="Hubner S."/>
            <person name="Bellec A."/>
            <person name="Berard A."/>
            <person name="Berges H."/>
            <person name="Blanchet N."/>
            <person name="Boniface M.C."/>
            <person name="Brunel D."/>
            <person name="Catrice O."/>
            <person name="Chaidir N."/>
            <person name="Claudel C."/>
            <person name="Donnadieu C."/>
            <person name="Faraut T."/>
            <person name="Fievet G."/>
            <person name="Helmstetter N."/>
            <person name="King M."/>
            <person name="Knapp S.J."/>
            <person name="Lai Z."/>
            <person name="Le Paslier M.C."/>
            <person name="Lippi Y."/>
            <person name="Lorenzon L."/>
            <person name="Mandel J.R."/>
            <person name="Marage G."/>
            <person name="Marchand G."/>
            <person name="Marquand E."/>
            <person name="Bret-Mestries E."/>
            <person name="Morien E."/>
            <person name="Nambeesan S."/>
            <person name="Nguyen T."/>
            <person name="Pegot-Espagnet P."/>
            <person name="Pouilly N."/>
            <person name="Raftis F."/>
            <person name="Sallet E."/>
            <person name="Schiex T."/>
            <person name="Thomas J."/>
            <person name="Vandecasteele C."/>
            <person name="Vares D."/>
            <person name="Vear F."/>
            <person name="Vautrin S."/>
            <person name="Crespi M."/>
            <person name="Mangin B."/>
            <person name="Burke J.M."/>
            <person name="Salse J."/>
            <person name="Munos S."/>
            <person name="Vincourt P."/>
            <person name="Rieseberg L.H."/>
            <person name="Langlade N.B."/>
        </authorList>
    </citation>
    <scope>NUCLEOTIDE SEQUENCE</scope>
    <source>
        <tissue evidence="1">Leaves</tissue>
    </source>
</reference>
<sequence length="355" mass="39229">MVDGYYLCWNCEEDVVNPHYVYKLELCVTNGNSDEMTCVVFNEATGVDDPNWIESYLNENLCSRMVIFVIKIDPYNLAPKFSNRFTVSKYLGDDINALIQPRSISTTADAANPPSAGVLQIDEETEMCAKIKDVIVGNGRDASLTQSVVQPRSISTSVDAATPPLAGVLQIDEETEMCAKIKDVKWEMADEVFSSVVDNSVTPSTQSSIIGDNKTAGNHLQPEVEVIIDTEVNDCLTKARLQDICNDKKHDDNFGQSTMEDIGNDKKHDDRVGQSVMKGIVGTEQYEGSARQINKEGAVQYDQMTDSNKSHIGVQDAVNNMSNSTVGGSMVVKQIGVNYKKRLRNNLEKVKHIKK</sequence>
<name>A0A9K3JXG9_HELAN</name>
<dbReference type="EMBL" id="MNCJ02000316">
    <property type="protein sequence ID" value="KAF5822520.1"/>
    <property type="molecule type" value="Genomic_DNA"/>
</dbReference>
<evidence type="ECO:0000313" key="2">
    <source>
        <dbReference type="Proteomes" id="UP000215914"/>
    </source>
</evidence>